<keyword evidence="2" id="KW-0479">Metal-binding</keyword>
<evidence type="ECO:0000313" key="4">
    <source>
        <dbReference type="Proteomes" id="UP000019265"/>
    </source>
</evidence>
<gene>
    <name evidence="3" type="ORF">SSABA_v1c06280</name>
</gene>
<evidence type="ECO:0000256" key="1">
    <source>
        <dbReference type="PIRSR" id="PIRSR006806-1"/>
    </source>
</evidence>
<keyword evidence="4" id="KW-1185">Reference proteome</keyword>
<dbReference type="RefSeq" id="WP_025251169.1">
    <property type="nucleotide sequence ID" value="NZ_CP006934.1"/>
</dbReference>
<dbReference type="STRING" id="1276257.SSABA_v1c06280"/>
<dbReference type="PANTHER" id="PTHR23407:SF11">
    <property type="entry name" value="CHROMOSOME UNDETERMINED SCAFFOLD_24, WHOLE GENOME SHOTGUN SEQUENCE"/>
    <property type="match status" value="1"/>
</dbReference>
<dbReference type="InterPro" id="IPR002698">
    <property type="entry name" value="FTHF_cligase"/>
</dbReference>
<comment type="catalytic activity">
    <reaction evidence="2">
        <text>(6S)-5-formyl-5,6,7,8-tetrahydrofolate + ATP = (6R)-5,10-methenyltetrahydrofolate + ADP + phosphate</text>
        <dbReference type="Rhea" id="RHEA:10488"/>
        <dbReference type="ChEBI" id="CHEBI:30616"/>
        <dbReference type="ChEBI" id="CHEBI:43474"/>
        <dbReference type="ChEBI" id="CHEBI:57455"/>
        <dbReference type="ChEBI" id="CHEBI:57457"/>
        <dbReference type="ChEBI" id="CHEBI:456216"/>
        <dbReference type="EC" id="6.3.3.2"/>
    </reaction>
</comment>
<dbReference type="Gene3D" id="3.40.50.10420">
    <property type="entry name" value="NagB/RpiA/CoA transferase-like"/>
    <property type="match status" value="1"/>
</dbReference>
<protein>
    <recommendedName>
        <fullName evidence="2">5-formyltetrahydrofolate cyclo-ligase</fullName>
        <ecNumber evidence="2">6.3.3.2</ecNumber>
    </recommendedName>
</protein>
<dbReference type="eggNOG" id="COG0212">
    <property type="taxonomic scope" value="Bacteria"/>
</dbReference>
<dbReference type="InterPro" id="IPR037171">
    <property type="entry name" value="NagB/RpiA_transferase-like"/>
</dbReference>
<name>W6AAZ5_9MOLU</name>
<keyword evidence="2" id="KW-0460">Magnesium</keyword>
<dbReference type="GO" id="GO:0046872">
    <property type="term" value="F:metal ion binding"/>
    <property type="evidence" value="ECO:0007669"/>
    <property type="project" value="UniProtKB-KW"/>
</dbReference>
<dbReference type="Proteomes" id="UP000019265">
    <property type="component" value="Chromosome"/>
</dbReference>
<keyword evidence="1 2" id="KW-0067">ATP-binding</keyword>
<dbReference type="HOGENOM" id="CLU_066245_2_2_14"/>
<dbReference type="GO" id="GO:0009396">
    <property type="term" value="P:folic acid-containing compound biosynthetic process"/>
    <property type="evidence" value="ECO:0007669"/>
    <property type="project" value="TreeGrafter"/>
</dbReference>
<dbReference type="EC" id="6.3.3.2" evidence="2"/>
<comment type="cofactor">
    <cofactor evidence="2">
        <name>Mg(2+)</name>
        <dbReference type="ChEBI" id="CHEBI:18420"/>
    </cofactor>
</comment>
<organism evidence="3 4">
    <name type="scientific">Spiroplasma sabaudiense Ar-1343</name>
    <dbReference type="NCBI Taxonomy" id="1276257"/>
    <lineage>
        <taxon>Bacteria</taxon>
        <taxon>Bacillati</taxon>
        <taxon>Mycoplasmatota</taxon>
        <taxon>Mollicutes</taxon>
        <taxon>Entomoplasmatales</taxon>
        <taxon>Spiroplasmataceae</taxon>
        <taxon>Spiroplasma</taxon>
    </lineage>
</organism>
<dbReference type="GO" id="GO:0035999">
    <property type="term" value="P:tetrahydrofolate interconversion"/>
    <property type="evidence" value="ECO:0007669"/>
    <property type="project" value="TreeGrafter"/>
</dbReference>
<dbReference type="GO" id="GO:0030272">
    <property type="term" value="F:5-formyltetrahydrofolate cyclo-ligase activity"/>
    <property type="evidence" value="ECO:0007669"/>
    <property type="project" value="UniProtKB-EC"/>
</dbReference>
<keyword evidence="1 2" id="KW-0547">Nucleotide-binding</keyword>
<dbReference type="GO" id="GO:0005524">
    <property type="term" value="F:ATP binding"/>
    <property type="evidence" value="ECO:0007669"/>
    <property type="project" value="UniProtKB-KW"/>
</dbReference>
<dbReference type="PANTHER" id="PTHR23407">
    <property type="entry name" value="ATPASE INHIBITOR/5-FORMYLTETRAHYDROFOLATE CYCLO-LIGASE"/>
    <property type="match status" value="1"/>
</dbReference>
<dbReference type="AlphaFoldDB" id="W6AAZ5"/>
<evidence type="ECO:0000313" key="3">
    <source>
        <dbReference type="EMBL" id="AHI54030.1"/>
    </source>
</evidence>
<feature type="binding site" evidence="1">
    <location>
        <position position="49"/>
    </location>
    <ligand>
        <name>substrate</name>
    </ligand>
</feature>
<dbReference type="OrthoDB" id="9801938at2"/>
<comment type="similarity">
    <text evidence="2">Belongs to the 5-formyltetrahydrofolate cyclo-ligase family.</text>
</comment>
<dbReference type="SUPFAM" id="SSF100950">
    <property type="entry name" value="NagB/RpiA/CoA transferase-like"/>
    <property type="match status" value="1"/>
</dbReference>
<dbReference type="EMBL" id="CP006934">
    <property type="protein sequence ID" value="AHI54030.1"/>
    <property type="molecule type" value="Genomic_DNA"/>
</dbReference>
<dbReference type="KEGG" id="ssab:SSABA_v1c06280"/>
<feature type="binding site" evidence="1">
    <location>
        <begin position="3"/>
        <end position="7"/>
    </location>
    <ligand>
        <name>ATP</name>
        <dbReference type="ChEBI" id="CHEBI:30616"/>
    </ligand>
</feature>
<dbReference type="NCBIfam" id="TIGR02727">
    <property type="entry name" value="MTHFS_bact"/>
    <property type="match status" value="1"/>
</dbReference>
<reference evidence="3 4" key="1">
    <citation type="journal article" date="2014" name="Genome Biol. Evol.">
        <title>Molecular evolution of the substrate utilization strategies and putative virulence factors in mosquito-associated Spiroplasma species.</title>
        <authorList>
            <person name="Chang T.H."/>
            <person name="Lo W.S."/>
            <person name="Ku C."/>
            <person name="Chen L.L."/>
            <person name="Kuo C.H."/>
        </authorList>
    </citation>
    <scope>NUCLEOTIDE SEQUENCE [LARGE SCALE GENOMIC DNA]</scope>
    <source>
        <strain evidence="3">Ar-1343</strain>
    </source>
</reference>
<evidence type="ECO:0000256" key="2">
    <source>
        <dbReference type="RuleBase" id="RU361279"/>
    </source>
</evidence>
<proteinExistence type="inferred from homology"/>
<dbReference type="Pfam" id="PF01812">
    <property type="entry name" value="5-FTHF_cyc-lig"/>
    <property type="match status" value="1"/>
</dbReference>
<sequence length="185" mass="21192">MLKKQLRLQFQQLSSSKTTAEIEKESEVIAKEAITLIKNSNFKVIGIYISNPREVGTTAIINYCFQQNILVACPRINEDFTMTFYQILNLENEIEKHHKFSVNQPKKITEVPLSTIEVFFVPLVAFDNLNNRLGRGKGYYDRLLSSISDKVLKVGLGFSWQQSKNQLPISVNDVRLDQIIIPKLT</sequence>
<keyword evidence="3" id="KW-0436">Ligase</keyword>
<dbReference type="PIRSF" id="PIRSF006806">
    <property type="entry name" value="FTHF_cligase"/>
    <property type="match status" value="1"/>
</dbReference>
<feature type="binding site" evidence="1">
    <location>
        <position position="54"/>
    </location>
    <ligand>
        <name>substrate</name>
    </ligand>
</feature>
<dbReference type="PATRIC" id="fig|1276257.3.peg.638"/>
<feature type="binding site" evidence="1">
    <location>
        <begin position="132"/>
        <end position="140"/>
    </location>
    <ligand>
        <name>ATP</name>
        <dbReference type="ChEBI" id="CHEBI:30616"/>
    </ligand>
</feature>
<dbReference type="InterPro" id="IPR024185">
    <property type="entry name" value="FTHF_cligase-like_sf"/>
</dbReference>
<accession>W6AAZ5</accession>